<evidence type="ECO:0000313" key="1">
    <source>
        <dbReference type="EMBL" id="GJS85924.1"/>
    </source>
</evidence>
<keyword evidence="2" id="KW-1185">Reference proteome</keyword>
<organism evidence="1 2">
    <name type="scientific">Tanacetum coccineum</name>
    <dbReference type="NCBI Taxonomy" id="301880"/>
    <lineage>
        <taxon>Eukaryota</taxon>
        <taxon>Viridiplantae</taxon>
        <taxon>Streptophyta</taxon>
        <taxon>Embryophyta</taxon>
        <taxon>Tracheophyta</taxon>
        <taxon>Spermatophyta</taxon>
        <taxon>Magnoliopsida</taxon>
        <taxon>eudicotyledons</taxon>
        <taxon>Gunneridae</taxon>
        <taxon>Pentapetalae</taxon>
        <taxon>asterids</taxon>
        <taxon>campanulids</taxon>
        <taxon>Asterales</taxon>
        <taxon>Asteraceae</taxon>
        <taxon>Asteroideae</taxon>
        <taxon>Anthemideae</taxon>
        <taxon>Anthemidinae</taxon>
        <taxon>Tanacetum</taxon>
    </lineage>
</organism>
<sequence>MMLITTCSASHLNEQEVSVEIVARPRASRTKGVRIMQNSDCAPRQKCCSSAEKTDSSQQGSIKDEQLATDPCNVYVRDSRMKLHQFDRLKVWELVDKTIWHDEYKLCGYGRTRRMKIRLKLQEHGYENYQTSSDVPKALLKADMFTKALPEDRFKYLVRRIGMRCLTPTELEVLTNEPA</sequence>
<name>A0ABQ4Z6X6_9ASTR</name>
<reference evidence="1" key="1">
    <citation type="journal article" date="2022" name="Int. J. Mol. Sci.">
        <title>Draft Genome of Tanacetum Coccineum: Genomic Comparison of Closely Related Tanacetum-Family Plants.</title>
        <authorList>
            <person name="Yamashiro T."/>
            <person name="Shiraishi A."/>
            <person name="Nakayama K."/>
            <person name="Satake H."/>
        </authorList>
    </citation>
    <scope>NUCLEOTIDE SEQUENCE</scope>
</reference>
<gene>
    <name evidence="1" type="ORF">Tco_0752465</name>
</gene>
<comment type="caution">
    <text evidence="1">The sequence shown here is derived from an EMBL/GenBank/DDBJ whole genome shotgun (WGS) entry which is preliminary data.</text>
</comment>
<dbReference type="Proteomes" id="UP001151760">
    <property type="component" value="Unassembled WGS sequence"/>
</dbReference>
<protein>
    <submittedName>
        <fullName evidence="1">Uncharacterized protein</fullName>
    </submittedName>
</protein>
<proteinExistence type="predicted"/>
<accession>A0ABQ4Z6X6</accession>
<reference evidence="1" key="2">
    <citation type="submission" date="2022-01" db="EMBL/GenBank/DDBJ databases">
        <authorList>
            <person name="Yamashiro T."/>
            <person name="Shiraishi A."/>
            <person name="Satake H."/>
            <person name="Nakayama K."/>
        </authorList>
    </citation>
    <scope>NUCLEOTIDE SEQUENCE</scope>
</reference>
<evidence type="ECO:0000313" key="2">
    <source>
        <dbReference type="Proteomes" id="UP001151760"/>
    </source>
</evidence>
<dbReference type="EMBL" id="BQNB010011086">
    <property type="protein sequence ID" value="GJS85924.1"/>
    <property type="molecule type" value="Genomic_DNA"/>
</dbReference>